<dbReference type="InterPro" id="IPR045337">
    <property type="entry name" value="MmgE_PrpD_C"/>
</dbReference>
<evidence type="ECO:0000256" key="7">
    <source>
        <dbReference type="ARBA" id="ARBA00017240"/>
    </source>
</evidence>
<protein>
    <recommendedName>
        <fullName evidence="7">2-methylcitrate dehydratase</fullName>
        <ecNumber evidence="5">4.2.1.3</ecNumber>
        <ecNumber evidence="6">4.2.1.79</ecNumber>
    </recommendedName>
</protein>
<gene>
    <name evidence="13" type="ORF">PPN31114_04038</name>
</gene>
<evidence type="ECO:0000313" key="14">
    <source>
        <dbReference type="Proteomes" id="UP000366945"/>
    </source>
</evidence>
<evidence type="ECO:0000256" key="2">
    <source>
        <dbReference type="ARBA" id="ARBA00004717"/>
    </source>
</evidence>
<comment type="catalytic activity">
    <reaction evidence="10">
        <text>citrate = D-threo-isocitrate</text>
        <dbReference type="Rhea" id="RHEA:10336"/>
        <dbReference type="ChEBI" id="CHEBI:15562"/>
        <dbReference type="ChEBI" id="CHEBI:16947"/>
        <dbReference type="EC" id="4.2.1.3"/>
    </reaction>
</comment>
<dbReference type="Pfam" id="PF03972">
    <property type="entry name" value="MmgE_PrpD_N"/>
    <property type="match status" value="1"/>
</dbReference>
<dbReference type="GO" id="GO:0051537">
    <property type="term" value="F:2 iron, 2 sulfur cluster binding"/>
    <property type="evidence" value="ECO:0007669"/>
    <property type="project" value="InterPro"/>
</dbReference>
<dbReference type="InterPro" id="IPR042188">
    <property type="entry name" value="MmgE/PrpD_sf_2"/>
</dbReference>
<evidence type="ECO:0000256" key="5">
    <source>
        <dbReference type="ARBA" id="ARBA00012926"/>
    </source>
</evidence>
<dbReference type="InterPro" id="IPR005656">
    <property type="entry name" value="MmgE_PrpD"/>
</dbReference>
<dbReference type="PANTHER" id="PTHR16943">
    <property type="entry name" value="2-METHYLCITRATE DEHYDRATASE-RELATED"/>
    <property type="match status" value="1"/>
</dbReference>
<dbReference type="GeneID" id="300406029"/>
<reference evidence="13 14" key="1">
    <citation type="submission" date="2019-08" db="EMBL/GenBank/DDBJ databases">
        <authorList>
            <person name="Peeters C."/>
        </authorList>
    </citation>
    <scope>NUCLEOTIDE SEQUENCE [LARGE SCALE GENOMIC DNA]</scope>
    <source>
        <strain evidence="13 14">LMG 31114</strain>
    </source>
</reference>
<evidence type="ECO:0000259" key="12">
    <source>
        <dbReference type="Pfam" id="PF19305"/>
    </source>
</evidence>
<evidence type="ECO:0000256" key="4">
    <source>
        <dbReference type="ARBA" id="ARBA00006174"/>
    </source>
</evidence>
<accession>A0A5E4XQM2</accession>
<dbReference type="AlphaFoldDB" id="A0A5E4XQM2"/>
<feature type="domain" description="MmgE/PrpD N-terminal" evidence="11">
    <location>
        <begin position="18"/>
        <end position="270"/>
    </location>
</feature>
<evidence type="ECO:0000256" key="1">
    <source>
        <dbReference type="ARBA" id="ARBA00000096"/>
    </source>
</evidence>
<dbReference type="OrthoDB" id="9797528at2"/>
<dbReference type="FunFam" id="3.30.1330.120:FF:000001">
    <property type="entry name" value="2-methylcitrate dehydratase"/>
    <property type="match status" value="1"/>
</dbReference>
<evidence type="ECO:0000256" key="8">
    <source>
        <dbReference type="ARBA" id="ARBA00022532"/>
    </source>
</evidence>
<comment type="pathway">
    <text evidence="3">Organic acid metabolism; propanoate degradation.</text>
</comment>
<dbReference type="Pfam" id="PF19305">
    <property type="entry name" value="MmgE_PrpD_C"/>
    <property type="match status" value="1"/>
</dbReference>
<dbReference type="GO" id="GO:0019679">
    <property type="term" value="P:propionate metabolic process, methylcitrate cycle"/>
    <property type="evidence" value="ECO:0007669"/>
    <property type="project" value="InterPro"/>
</dbReference>
<organism evidence="13 14">
    <name type="scientific">Pandoraea pneumonica</name>
    <dbReference type="NCBI Taxonomy" id="2508299"/>
    <lineage>
        <taxon>Bacteria</taxon>
        <taxon>Pseudomonadati</taxon>
        <taxon>Pseudomonadota</taxon>
        <taxon>Betaproteobacteria</taxon>
        <taxon>Burkholderiales</taxon>
        <taxon>Burkholderiaceae</taxon>
        <taxon>Pandoraea</taxon>
    </lineage>
</organism>
<dbReference type="Proteomes" id="UP000366945">
    <property type="component" value="Unassembled WGS sequence"/>
</dbReference>
<sequence>MSAGISNVRPAPDKVLTDIVDYVLTYEIRSDLAFDTARNCLIDTLGCGFEALLYPACTKLLGPIVPGTVVPNGAKVPGTPYQLDPVQAAFSLGAMIRWLDFNDTWLAAEWGHPSDNLGGILMTADWLSRSAVAQGGNPLTMRHVLAAMIKAHEIQGCLALENSFNQVGLDHVVLVKVASTAVVGEMLGLTRDELINAVSLAFVDGQSLRTYRHAPNTGSRKSWAAGDATSRAVRLALMARTGEMGYPSVLTAKTWGFYDVLFKGKPFAFQRPYGSYVMENVLFKISFPAEFHAQTAAEAAITLHHQLQSAGGGAQDIKSVKIRTHAAAIRIIDKQGPLANPADRDHCIQYMVAVPLLFGRLTANDYEDAVAADPRIDALRAKIVCEEDPQFTRDYHDPDKRSIANGLTVTLNDGTVLDEVLVEYPIGHKRRRDEGIPLLVEKFKTNLARRFAARAQASILDVALDQQRLEAMPVHQFVDLMV</sequence>
<evidence type="ECO:0000256" key="3">
    <source>
        <dbReference type="ARBA" id="ARBA00005026"/>
    </source>
</evidence>
<dbReference type="PANTHER" id="PTHR16943:SF8">
    <property type="entry name" value="2-METHYLCITRATE DEHYDRATASE"/>
    <property type="match status" value="1"/>
</dbReference>
<evidence type="ECO:0000256" key="6">
    <source>
        <dbReference type="ARBA" id="ARBA00013124"/>
    </source>
</evidence>
<dbReference type="InterPro" id="IPR036148">
    <property type="entry name" value="MmgE/PrpD_sf"/>
</dbReference>
<dbReference type="Gene3D" id="3.30.1330.120">
    <property type="entry name" value="2-methylcitrate dehydratase PrpD"/>
    <property type="match status" value="1"/>
</dbReference>
<name>A0A5E4XQM2_9BURK</name>
<feature type="domain" description="MmgE/PrpD C-terminal" evidence="12">
    <location>
        <begin position="287"/>
        <end position="464"/>
    </location>
</feature>
<keyword evidence="14" id="KW-1185">Reference proteome</keyword>
<proteinExistence type="inferred from homology"/>
<dbReference type="NCBIfam" id="TIGR02330">
    <property type="entry name" value="prpD"/>
    <property type="match status" value="1"/>
</dbReference>
<evidence type="ECO:0000313" key="13">
    <source>
        <dbReference type="EMBL" id="VVE38699.1"/>
    </source>
</evidence>
<dbReference type="RefSeq" id="WP_150681273.1">
    <property type="nucleotide sequence ID" value="NZ_CABPSK010000004.1"/>
</dbReference>
<evidence type="ECO:0000259" key="11">
    <source>
        <dbReference type="Pfam" id="PF03972"/>
    </source>
</evidence>
<dbReference type="InterPro" id="IPR012705">
    <property type="entry name" value="2Me_IsoCit_deHydtase_PrpD"/>
</dbReference>
<dbReference type="EC" id="4.2.1.79" evidence="6"/>
<dbReference type="SUPFAM" id="SSF103378">
    <property type="entry name" value="2-methylcitrate dehydratase PrpD"/>
    <property type="match status" value="1"/>
</dbReference>
<dbReference type="NCBIfam" id="NF006943">
    <property type="entry name" value="PRK09425.1"/>
    <property type="match status" value="1"/>
</dbReference>
<keyword evidence="8" id="KW-0816">Tricarboxylic acid cycle</keyword>
<dbReference type="EMBL" id="CABPSK010000004">
    <property type="protein sequence ID" value="VVE38699.1"/>
    <property type="molecule type" value="Genomic_DNA"/>
</dbReference>
<dbReference type="GO" id="GO:0003994">
    <property type="term" value="F:aconitate hydratase activity"/>
    <property type="evidence" value="ECO:0007669"/>
    <property type="project" value="UniProtKB-EC"/>
</dbReference>
<dbReference type="EC" id="4.2.1.3" evidence="5"/>
<dbReference type="GO" id="GO:0006099">
    <property type="term" value="P:tricarboxylic acid cycle"/>
    <property type="evidence" value="ECO:0007669"/>
    <property type="project" value="UniProtKB-KW"/>
</dbReference>
<dbReference type="Gene3D" id="1.10.4100.10">
    <property type="entry name" value="2-methylcitrate dehydratase PrpD"/>
    <property type="match status" value="1"/>
</dbReference>
<comment type="catalytic activity">
    <reaction evidence="1">
        <text>(2S,3S)-2-methylcitrate = 2-methyl-cis-aconitate + H2O</text>
        <dbReference type="Rhea" id="RHEA:17725"/>
        <dbReference type="ChEBI" id="CHEBI:15377"/>
        <dbReference type="ChEBI" id="CHEBI:57872"/>
        <dbReference type="ChEBI" id="CHEBI:58853"/>
        <dbReference type="EC" id="4.2.1.79"/>
    </reaction>
</comment>
<dbReference type="InterPro" id="IPR045336">
    <property type="entry name" value="MmgE_PrpD_N"/>
</dbReference>
<comment type="similarity">
    <text evidence="4">Belongs to the PrpD family.</text>
</comment>
<evidence type="ECO:0000256" key="9">
    <source>
        <dbReference type="ARBA" id="ARBA00023239"/>
    </source>
</evidence>
<dbReference type="InterPro" id="IPR042183">
    <property type="entry name" value="MmgE/PrpD_sf_1"/>
</dbReference>
<dbReference type="GO" id="GO:0047547">
    <property type="term" value="F:2-methylcitrate dehydratase activity"/>
    <property type="evidence" value="ECO:0007669"/>
    <property type="project" value="UniProtKB-EC"/>
</dbReference>
<keyword evidence="9" id="KW-0456">Lyase</keyword>
<evidence type="ECO:0000256" key="10">
    <source>
        <dbReference type="ARBA" id="ARBA00023501"/>
    </source>
</evidence>
<comment type="pathway">
    <text evidence="2">Carbohydrate metabolism; tricarboxylic acid cycle; isocitrate from oxaloacetate: step 2/2.</text>
</comment>
<dbReference type="UniPathway" id="UPA00946"/>